<dbReference type="CDD" id="cd15482">
    <property type="entry name" value="Sialidase_non-viral"/>
    <property type="match status" value="1"/>
</dbReference>
<evidence type="ECO:0000313" key="6">
    <source>
        <dbReference type="EMBL" id="MBO9150854.1"/>
    </source>
</evidence>
<dbReference type="EMBL" id="JAGHKP010000001">
    <property type="protein sequence ID" value="MBO9150854.1"/>
    <property type="molecule type" value="Genomic_DNA"/>
</dbReference>
<keyword evidence="4" id="KW-0732">Signal</keyword>
<dbReference type="RefSeq" id="WP_209142506.1">
    <property type="nucleotide sequence ID" value="NZ_JAGHKP010000001.1"/>
</dbReference>
<dbReference type="PANTHER" id="PTHR10628:SF30">
    <property type="entry name" value="EXO-ALPHA-SIALIDASE"/>
    <property type="match status" value="1"/>
</dbReference>
<dbReference type="Pfam" id="PF13088">
    <property type="entry name" value="BNR_2"/>
    <property type="match status" value="1"/>
</dbReference>
<comment type="catalytic activity">
    <reaction evidence="1">
        <text>Hydrolysis of alpha-(2-&gt;3)-, alpha-(2-&gt;6)-, alpha-(2-&gt;8)- glycosidic linkages of terminal sialic acid residues in oligosaccharides, glycoproteins, glycolipids, colominic acid and synthetic substrates.</text>
        <dbReference type="EC" id="3.2.1.18"/>
    </reaction>
</comment>
<dbReference type="InterPro" id="IPR011040">
    <property type="entry name" value="Sialidase"/>
</dbReference>
<proteinExistence type="inferred from homology"/>
<dbReference type="Proteomes" id="UP000679126">
    <property type="component" value="Unassembled WGS sequence"/>
</dbReference>
<evidence type="ECO:0000313" key="7">
    <source>
        <dbReference type="Proteomes" id="UP000679126"/>
    </source>
</evidence>
<reference evidence="7" key="1">
    <citation type="submission" date="2021-03" db="EMBL/GenBank/DDBJ databases">
        <title>Assistant Professor.</title>
        <authorList>
            <person name="Huq M.A."/>
        </authorList>
    </citation>
    <scope>NUCLEOTIDE SEQUENCE [LARGE SCALE GENOMIC DNA]</scope>
    <source>
        <strain evidence="7">MAH-28</strain>
    </source>
</reference>
<accession>A0ABS3Y855</accession>
<dbReference type="PANTHER" id="PTHR10628">
    <property type="entry name" value="SIALIDASE"/>
    <property type="match status" value="1"/>
</dbReference>
<comment type="caution">
    <text evidence="6">The sequence shown here is derived from an EMBL/GenBank/DDBJ whole genome shotgun (WGS) entry which is preliminary data.</text>
</comment>
<keyword evidence="7" id="KW-1185">Reference proteome</keyword>
<evidence type="ECO:0000256" key="3">
    <source>
        <dbReference type="ARBA" id="ARBA00012733"/>
    </source>
</evidence>
<dbReference type="Gene3D" id="2.120.10.10">
    <property type="match status" value="1"/>
</dbReference>
<gene>
    <name evidence="6" type="ORF">J7I43_01435</name>
</gene>
<feature type="chain" id="PRO_5045245462" description="exo-alpha-sialidase" evidence="4">
    <location>
        <begin position="20"/>
        <end position="377"/>
    </location>
</feature>
<dbReference type="EC" id="3.2.1.18" evidence="3"/>
<protein>
    <recommendedName>
        <fullName evidence="3">exo-alpha-sialidase</fullName>
        <ecNumber evidence="3">3.2.1.18</ecNumber>
    </recommendedName>
</protein>
<feature type="signal peptide" evidence="4">
    <location>
        <begin position="1"/>
        <end position="19"/>
    </location>
</feature>
<feature type="domain" description="Sialidase" evidence="5">
    <location>
        <begin position="45"/>
        <end position="353"/>
    </location>
</feature>
<evidence type="ECO:0000259" key="5">
    <source>
        <dbReference type="Pfam" id="PF13088"/>
    </source>
</evidence>
<evidence type="ECO:0000256" key="4">
    <source>
        <dbReference type="SAM" id="SignalP"/>
    </source>
</evidence>
<dbReference type="SUPFAM" id="SSF50939">
    <property type="entry name" value="Sialidases"/>
    <property type="match status" value="1"/>
</dbReference>
<sequence>MKKILSAITLFIACLPAWAQVTVYESGKEGYKSFRIPGIVKLPNGTLLAFAEGRVGDANDFGDIDIVVKKSKDNGKTWGPLQVVADNKNMQAGNPAPVVDFTDPAYPQGRVFLFYNTGNNHESEVRKGNGLREAWYVASGDGDTWDAPVNITAMVHRPKQAPYNFKEDWRCFFNTPGHAMQFTTGKYKGRIYVATNHSAGDPQPRFMEYRAGGYYSDDHGKTFQISEDLSFPGGNEAMAAELGNDKLMLNVRNQQKNVKARIVAISSDGRSWDTAYYDHQLPDPVCQGSLITLGFRKGKAILAFSNNADTVNRDNLTLRISKDEGKTWTQKFQIDSTGARNNSAYSDIIALRKREIGILYEKHNYSRIIFTTRKYKK</sequence>
<name>A0ABS3Y855_9BACT</name>
<evidence type="ECO:0000256" key="1">
    <source>
        <dbReference type="ARBA" id="ARBA00000427"/>
    </source>
</evidence>
<organism evidence="6 7">
    <name type="scientific">Chitinophaga chungangae</name>
    <dbReference type="NCBI Taxonomy" id="2821488"/>
    <lineage>
        <taxon>Bacteria</taxon>
        <taxon>Pseudomonadati</taxon>
        <taxon>Bacteroidota</taxon>
        <taxon>Chitinophagia</taxon>
        <taxon>Chitinophagales</taxon>
        <taxon>Chitinophagaceae</taxon>
        <taxon>Chitinophaga</taxon>
    </lineage>
</organism>
<dbReference type="InterPro" id="IPR036278">
    <property type="entry name" value="Sialidase_sf"/>
</dbReference>
<dbReference type="InterPro" id="IPR026856">
    <property type="entry name" value="Sialidase_fam"/>
</dbReference>
<comment type="similarity">
    <text evidence="2">Belongs to the glycosyl hydrolase 33 family.</text>
</comment>
<evidence type="ECO:0000256" key="2">
    <source>
        <dbReference type="ARBA" id="ARBA00009348"/>
    </source>
</evidence>